<keyword evidence="5" id="KW-0571">Peptide transport</keyword>
<dbReference type="InterPro" id="IPR004648">
    <property type="entry name" value="Oligpept_transpt"/>
</dbReference>
<reference evidence="9" key="1">
    <citation type="journal article" date="2023" name="Plant J.">
        <title>Genome sequences and population genomics provide insights into the demographic history, inbreeding, and mutation load of two 'living fossil' tree species of Dipteronia.</title>
        <authorList>
            <person name="Feng Y."/>
            <person name="Comes H.P."/>
            <person name="Chen J."/>
            <person name="Zhu S."/>
            <person name="Lu R."/>
            <person name="Zhang X."/>
            <person name="Li P."/>
            <person name="Qiu J."/>
            <person name="Olsen K.M."/>
            <person name="Qiu Y."/>
        </authorList>
    </citation>
    <scope>NUCLEOTIDE SEQUENCE</scope>
    <source>
        <strain evidence="9">KIB01</strain>
    </source>
</reference>
<keyword evidence="7" id="KW-1133">Transmembrane helix</keyword>
<gene>
    <name evidence="9" type="ORF">Ddye_027897</name>
</gene>
<accession>A0AAD9TQ04</accession>
<evidence type="ECO:0000256" key="2">
    <source>
        <dbReference type="ARBA" id="ARBA00005484"/>
    </source>
</evidence>
<dbReference type="GO" id="GO:0035673">
    <property type="term" value="F:oligopeptide transmembrane transporter activity"/>
    <property type="evidence" value="ECO:0007669"/>
    <property type="project" value="InterPro"/>
</dbReference>
<comment type="subcellular location">
    <subcellularLocation>
        <location evidence="1">Membrane</location>
        <topology evidence="1">Multi-pass membrane protein</topology>
    </subcellularLocation>
</comment>
<comment type="similarity">
    <text evidence="2">Belongs to the oligopeptide OPT transporter (TC 2.A.67.1) family.</text>
</comment>
<dbReference type="GO" id="GO:0016020">
    <property type="term" value="C:membrane"/>
    <property type="evidence" value="ECO:0007669"/>
    <property type="project" value="UniProtKB-SubCell"/>
</dbReference>
<name>A0AAD9TQ04_9ROSI</name>
<dbReference type="PANTHER" id="PTHR22601">
    <property type="entry name" value="ISP4 LIKE PROTEIN"/>
    <property type="match status" value="1"/>
</dbReference>
<evidence type="ECO:0000313" key="10">
    <source>
        <dbReference type="Proteomes" id="UP001280121"/>
    </source>
</evidence>
<evidence type="ECO:0000256" key="4">
    <source>
        <dbReference type="ARBA" id="ARBA00022692"/>
    </source>
</evidence>
<evidence type="ECO:0000256" key="5">
    <source>
        <dbReference type="ARBA" id="ARBA00022856"/>
    </source>
</evidence>
<proteinExistence type="inferred from homology"/>
<evidence type="ECO:0000313" key="9">
    <source>
        <dbReference type="EMBL" id="KAK2640102.1"/>
    </source>
</evidence>
<sequence length="182" mass="20376">MENKITAKHDKSLHLFCIRTSGNLSIACVNLQQPGLNVITELVIGYMYPEKPLANVTFKTYGYISMVQALGFVSDFKLGHYMKVPPKSMFIVQIKLQPLSENTYNNSTYQGHLVSFCLRSHLLAAQNLHSPFSAATSTAPPNKKHKLLSGSIFHFQSIEFPSRHLNPGFSFTIELIRQTTSA</sequence>
<protein>
    <submittedName>
        <fullName evidence="9">Uncharacterized protein</fullName>
    </submittedName>
</protein>
<dbReference type="EMBL" id="JANJYI010000008">
    <property type="protein sequence ID" value="KAK2640102.1"/>
    <property type="molecule type" value="Genomic_DNA"/>
</dbReference>
<dbReference type="AlphaFoldDB" id="A0AAD9TQ04"/>
<organism evidence="9 10">
    <name type="scientific">Dipteronia dyeriana</name>
    <dbReference type="NCBI Taxonomy" id="168575"/>
    <lineage>
        <taxon>Eukaryota</taxon>
        <taxon>Viridiplantae</taxon>
        <taxon>Streptophyta</taxon>
        <taxon>Embryophyta</taxon>
        <taxon>Tracheophyta</taxon>
        <taxon>Spermatophyta</taxon>
        <taxon>Magnoliopsida</taxon>
        <taxon>eudicotyledons</taxon>
        <taxon>Gunneridae</taxon>
        <taxon>Pentapetalae</taxon>
        <taxon>rosids</taxon>
        <taxon>malvids</taxon>
        <taxon>Sapindales</taxon>
        <taxon>Sapindaceae</taxon>
        <taxon>Hippocastanoideae</taxon>
        <taxon>Acereae</taxon>
        <taxon>Dipteronia</taxon>
    </lineage>
</organism>
<keyword evidence="10" id="KW-1185">Reference proteome</keyword>
<evidence type="ECO:0000256" key="1">
    <source>
        <dbReference type="ARBA" id="ARBA00004141"/>
    </source>
</evidence>
<dbReference type="GO" id="GO:0015031">
    <property type="term" value="P:protein transport"/>
    <property type="evidence" value="ECO:0007669"/>
    <property type="project" value="UniProtKB-KW"/>
</dbReference>
<keyword evidence="3" id="KW-0813">Transport</keyword>
<keyword evidence="6" id="KW-0653">Protein transport</keyword>
<evidence type="ECO:0000256" key="8">
    <source>
        <dbReference type="ARBA" id="ARBA00023136"/>
    </source>
</evidence>
<evidence type="ECO:0000256" key="7">
    <source>
        <dbReference type="ARBA" id="ARBA00022989"/>
    </source>
</evidence>
<evidence type="ECO:0000256" key="6">
    <source>
        <dbReference type="ARBA" id="ARBA00022927"/>
    </source>
</evidence>
<evidence type="ECO:0000256" key="3">
    <source>
        <dbReference type="ARBA" id="ARBA00022448"/>
    </source>
</evidence>
<dbReference type="Proteomes" id="UP001280121">
    <property type="component" value="Unassembled WGS sequence"/>
</dbReference>
<keyword evidence="8" id="KW-0472">Membrane</keyword>
<dbReference type="InterPro" id="IPR004813">
    <property type="entry name" value="OPT"/>
</dbReference>
<comment type="caution">
    <text evidence="9">The sequence shown here is derived from an EMBL/GenBank/DDBJ whole genome shotgun (WGS) entry which is preliminary data.</text>
</comment>
<dbReference type="Pfam" id="PF03169">
    <property type="entry name" value="OPT"/>
    <property type="match status" value="1"/>
</dbReference>
<keyword evidence="4" id="KW-0812">Transmembrane</keyword>